<name>A0ABV8R1T8_9MICC</name>
<accession>A0ABV8R1T8</accession>
<dbReference type="EMBL" id="JBHSCQ010000020">
    <property type="protein sequence ID" value="MFC4266436.1"/>
    <property type="molecule type" value="Genomic_DNA"/>
</dbReference>
<evidence type="ECO:0000313" key="2">
    <source>
        <dbReference type="Proteomes" id="UP001595773"/>
    </source>
</evidence>
<comment type="caution">
    <text evidence="1">The sequence shown here is derived from an EMBL/GenBank/DDBJ whole genome shotgun (WGS) entry which is preliminary data.</text>
</comment>
<dbReference type="SUPFAM" id="SSF54285">
    <property type="entry name" value="MoaD/ThiS"/>
    <property type="match status" value="1"/>
</dbReference>
<protein>
    <submittedName>
        <fullName evidence="1">MoaD/ThiS family protein</fullName>
    </submittedName>
</protein>
<dbReference type="Pfam" id="PF02597">
    <property type="entry name" value="ThiS"/>
    <property type="match status" value="1"/>
</dbReference>
<dbReference type="RefSeq" id="WP_230066795.1">
    <property type="nucleotide sequence ID" value="NZ_BAABLL010000008.1"/>
</dbReference>
<dbReference type="InterPro" id="IPR016155">
    <property type="entry name" value="Mopterin_synth/thiamin_S_b"/>
</dbReference>
<keyword evidence="2" id="KW-1185">Reference proteome</keyword>
<organism evidence="1 2">
    <name type="scientific">Arthrobacter cryoconiti</name>
    <dbReference type="NCBI Taxonomy" id="748907"/>
    <lineage>
        <taxon>Bacteria</taxon>
        <taxon>Bacillati</taxon>
        <taxon>Actinomycetota</taxon>
        <taxon>Actinomycetes</taxon>
        <taxon>Micrococcales</taxon>
        <taxon>Micrococcaceae</taxon>
        <taxon>Arthrobacter</taxon>
    </lineage>
</organism>
<gene>
    <name evidence="1" type="ORF">ACFOW9_12570</name>
</gene>
<dbReference type="InterPro" id="IPR012675">
    <property type="entry name" value="Beta-grasp_dom_sf"/>
</dbReference>
<sequence length="95" mass="10257">MGEVNVLVPRLLQSLVGGKAELRLEVGEGAGVGELLDVIGSQFPVFGRRLREETGELRRYVNIYLDGEDVRRMSGLQTQATAGQELMVVQSIAGG</sequence>
<reference evidence="2" key="1">
    <citation type="journal article" date="2019" name="Int. J. Syst. Evol. Microbiol.">
        <title>The Global Catalogue of Microorganisms (GCM) 10K type strain sequencing project: providing services to taxonomists for standard genome sequencing and annotation.</title>
        <authorList>
            <consortium name="The Broad Institute Genomics Platform"/>
            <consortium name="The Broad Institute Genome Sequencing Center for Infectious Disease"/>
            <person name="Wu L."/>
            <person name="Ma J."/>
        </authorList>
    </citation>
    <scope>NUCLEOTIDE SEQUENCE [LARGE SCALE GENOMIC DNA]</scope>
    <source>
        <strain evidence="2">CGMCC 1.10698</strain>
    </source>
</reference>
<evidence type="ECO:0000313" key="1">
    <source>
        <dbReference type="EMBL" id="MFC4266436.1"/>
    </source>
</evidence>
<proteinExistence type="predicted"/>
<dbReference type="PANTHER" id="PTHR38031:SF1">
    <property type="entry name" value="SULFUR CARRIER PROTEIN CYSO"/>
    <property type="match status" value="1"/>
</dbReference>
<dbReference type="Proteomes" id="UP001595773">
    <property type="component" value="Unassembled WGS sequence"/>
</dbReference>
<dbReference type="Gene3D" id="3.10.20.30">
    <property type="match status" value="1"/>
</dbReference>
<dbReference type="PANTHER" id="PTHR38031">
    <property type="entry name" value="SULFUR CARRIER PROTEIN SLR0821-RELATED"/>
    <property type="match status" value="1"/>
</dbReference>
<dbReference type="InterPro" id="IPR052045">
    <property type="entry name" value="Sulfur_Carrier/Prot_Modifier"/>
</dbReference>
<dbReference type="InterPro" id="IPR003749">
    <property type="entry name" value="ThiS/MoaD-like"/>
</dbReference>